<sequence length="66" mass="7762">MCSIYQRAITLHTFTMSCFLQTTYSGDKSLKKSLKLLSEQLDGTYAGKQDEDWIWVEEPFLFPHWP</sequence>
<name>A0A0E9X4J6_ANGAN</name>
<protein>
    <submittedName>
        <fullName evidence="1">Uncharacterized protein</fullName>
    </submittedName>
</protein>
<reference evidence="1" key="2">
    <citation type="journal article" date="2015" name="Fish Shellfish Immunol.">
        <title>Early steps in the European eel (Anguilla anguilla)-Vibrio vulnificus interaction in the gills: Role of the RtxA13 toxin.</title>
        <authorList>
            <person name="Callol A."/>
            <person name="Pajuelo D."/>
            <person name="Ebbesson L."/>
            <person name="Teles M."/>
            <person name="MacKenzie S."/>
            <person name="Amaro C."/>
        </authorList>
    </citation>
    <scope>NUCLEOTIDE SEQUENCE</scope>
</reference>
<proteinExistence type="predicted"/>
<accession>A0A0E9X4J6</accession>
<dbReference type="PROSITE" id="PS51257">
    <property type="entry name" value="PROKAR_LIPOPROTEIN"/>
    <property type="match status" value="1"/>
</dbReference>
<evidence type="ECO:0000313" key="1">
    <source>
        <dbReference type="EMBL" id="JAH97376.1"/>
    </source>
</evidence>
<reference evidence="1" key="1">
    <citation type="submission" date="2014-11" db="EMBL/GenBank/DDBJ databases">
        <authorList>
            <person name="Amaro Gonzalez C."/>
        </authorList>
    </citation>
    <scope>NUCLEOTIDE SEQUENCE</scope>
</reference>
<dbReference type="EMBL" id="GBXM01011201">
    <property type="protein sequence ID" value="JAH97376.1"/>
    <property type="molecule type" value="Transcribed_RNA"/>
</dbReference>
<organism evidence="1">
    <name type="scientific">Anguilla anguilla</name>
    <name type="common">European freshwater eel</name>
    <name type="synonym">Muraena anguilla</name>
    <dbReference type="NCBI Taxonomy" id="7936"/>
    <lineage>
        <taxon>Eukaryota</taxon>
        <taxon>Metazoa</taxon>
        <taxon>Chordata</taxon>
        <taxon>Craniata</taxon>
        <taxon>Vertebrata</taxon>
        <taxon>Euteleostomi</taxon>
        <taxon>Actinopterygii</taxon>
        <taxon>Neopterygii</taxon>
        <taxon>Teleostei</taxon>
        <taxon>Anguilliformes</taxon>
        <taxon>Anguillidae</taxon>
        <taxon>Anguilla</taxon>
    </lineage>
</organism>
<dbReference type="AlphaFoldDB" id="A0A0E9X4J6"/>